<dbReference type="GO" id="GO:0016298">
    <property type="term" value="F:lipase activity"/>
    <property type="evidence" value="ECO:0007669"/>
    <property type="project" value="TreeGrafter"/>
</dbReference>
<sequence length="346" mass="38834">MPPVFISWKSPAEERAVGDGAFCLSSQVALFIFGDSFFDPGNNNYINTTADFRANYWPYGQSYFDIPTGRFSDGRLISDFIAEYAKLPLIPAYLQQGNSEFTHGANFASGGAGALIDTHAGFVVDLHTQLRHFQDLVNHYRQNLGDAKASQLLSTAVYLFSCGSNDYLSPVFNNDSIYYHHTREQYVDMVIGNLTTVIKGIYQAGGRKYGFLTVPPLGCWPAIRFSQSGNTCSKEIDDIIRVHNQALTRKLEDLEKQLQGFMFSKFNIYRSVSDRMKNPSKYGFKEGETACCGSSVFGGYLQLWRDEKNKRVSKMFWNGDSMVTQPCSLKALFEGTSSFLITNDEL</sequence>
<evidence type="ECO:0000256" key="1">
    <source>
        <dbReference type="ARBA" id="ARBA00008668"/>
    </source>
</evidence>
<evidence type="ECO:0000313" key="4">
    <source>
        <dbReference type="Proteomes" id="UP001408789"/>
    </source>
</evidence>
<gene>
    <name evidence="3" type="ORF">SSX86_004458</name>
</gene>
<dbReference type="PANTHER" id="PTHR45966:SF1">
    <property type="entry name" value="GDSL ESTERASE_LIPASE 1-RELATED"/>
    <property type="match status" value="1"/>
</dbReference>
<dbReference type="AlphaFoldDB" id="A0AAP0HAY1"/>
<comment type="similarity">
    <text evidence="1">Belongs to the 'GDSL' lipolytic enzyme family.</text>
</comment>
<keyword evidence="4" id="KW-1185">Reference proteome</keyword>
<evidence type="ECO:0000313" key="3">
    <source>
        <dbReference type="EMBL" id="KAK9076125.1"/>
    </source>
</evidence>
<dbReference type="Gene3D" id="3.40.50.1110">
    <property type="entry name" value="SGNH hydrolase"/>
    <property type="match status" value="1"/>
</dbReference>
<dbReference type="InterPro" id="IPR035669">
    <property type="entry name" value="SGNH_plant_lipase-like"/>
</dbReference>
<dbReference type="CDD" id="cd01837">
    <property type="entry name" value="SGNH_plant_lipase_like"/>
    <property type="match status" value="1"/>
</dbReference>
<dbReference type="SUPFAM" id="SSF52266">
    <property type="entry name" value="SGNH hydrolase"/>
    <property type="match status" value="1"/>
</dbReference>
<dbReference type="InterPro" id="IPR001087">
    <property type="entry name" value="GDSL"/>
</dbReference>
<dbReference type="PANTHER" id="PTHR45966">
    <property type="entry name" value="GDSL-LIKE LIPASE/ACYLHYDROLASE"/>
    <property type="match status" value="1"/>
</dbReference>
<protein>
    <submittedName>
        <fullName evidence="3">Uncharacterized protein</fullName>
    </submittedName>
</protein>
<organism evidence="3 4">
    <name type="scientific">Deinandra increscens subsp. villosa</name>
    <dbReference type="NCBI Taxonomy" id="3103831"/>
    <lineage>
        <taxon>Eukaryota</taxon>
        <taxon>Viridiplantae</taxon>
        <taxon>Streptophyta</taxon>
        <taxon>Embryophyta</taxon>
        <taxon>Tracheophyta</taxon>
        <taxon>Spermatophyta</taxon>
        <taxon>Magnoliopsida</taxon>
        <taxon>eudicotyledons</taxon>
        <taxon>Gunneridae</taxon>
        <taxon>Pentapetalae</taxon>
        <taxon>asterids</taxon>
        <taxon>campanulids</taxon>
        <taxon>Asterales</taxon>
        <taxon>Asteraceae</taxon>
        <taxon>Asteroideae</taxon>
        <taxon>Heliantheae alliance</taxon>
        <taxon>Madieae</taxon>
        <taxon>Madiinae</taxon>
        <taxon>Deinandra</taxon>
    </lineage>
</organism>
<dbReference type="Pfam" id="PF00657">
    <property type="entry name" value="Lipase_GDSL"/>
    <property type="match status" value="1"/>
</dbReference>
<dbReference type="InterPro" id="IPR036514">
    <property type="entry name" value="SGNH_hydro_sf"/>
</dbReference>
<dbReference type="Proteomes" id="UP001408789">
    <property type="component" value="Unassembled WGS sequence"/>
</dbReference>
<accession>A0AAP0HAY1</accession>
<name>A0AAP0HAY1_9ASTR</name>
<dbReference type="InterPro" id="IPR044552">
    <property type="entry name" value="GLIP1-5/GLL25"/>
</dbReference>
<comment type="caution">
    <text evidence="3">The sequence shown here is derived from an EMBL/GenBank/DDBJ whole genome shotgun (WGS) entry which is preliminary data.</text>
</comment>
<reference evidence="3 4" key="1">
    <citation type="submission" date="2024-04" db="EMBL/GenBank/DDBJ databases">
        <title>The reference genome of an endangered Asteraceae, Deinandra increscens subsp. villosa, native to the Central Coast of California.</title>
        <authorList>
            <person name="Guilliams M."/>
            <person name="Hasenstab-Lehman K."/>
            <person name="Meyer R."/>
            <person name="Mcevoy S."/>
        </authorList>
    </citation>
    <scope>NUCLEOTIDE SEQUENCE [LARGE SCALE GENOMIC DNA]</scope>
    <source>
        <tissue evidence="3">Leaf</tissue>
    </source>
</reference>
<evidence type="ECO:0000256" key="2">
    <source>
        <dbReference type="ARBA" id="ARBA00022729"/>
    </source>
</evidence>
<keyword evidence="2" id="KW-0732">Signal</keyword>
<proteinExistence type="inferred from homology"/>
<dbReference type="EMBL" id="JBCNJP010000007">
    <property type="protein sequence ID" value="KAK9076125.1"/>
    <property type="molecule type" value="Genomic_DNA"/>
</dbReference>